<dbReference type="OrthoDB" id="10409369at2759"/>
<keyword evidence="3" id="KW-1185">Reference proteome</keyword>
<dbReference type="Proteomes" id="UP000030754">
    <property type="component" value="Unassembled WGS sequence"/>
</dbReference>
<feature type="compositionally biased region" description="Low complexity" evidence="1">
    <location>
        <begin position="529"/>
        <end position="541"/>
    </location>
</feature>
<evidence type="ECO:0000313" key="3">
    <source>
        <dbReference type="Proteomes" id="UP000030754"/>
    </source>
</evidence>
<reference evidence="2" key="2">
    <citation type="submission" date="2013-10" db="EMBL/GenBank/DDBJ databases">
        <authorList>
            <person name="Aslett M."/>
        </authorList>
    </citation>
    <scope>NUCLEOTIDE SEQUENCE [LARGE SCALE GENOMIC DNA]</scope>
    <source>
        <strain evidence="2">Houghton</strain>
    </source>
</reference>
<proteinExistence type="predicted"/>
<evidence type="ECO:0000313" key="2">
    <source>
        <dbReference type="EMBL" id="CDJ68045.1"/>
    </source>
</evidence>
<dbReference type="GeneID" id="25474945"/>
<dbReference type="EMBL" id="HG725332">
    <property type="protein sequence ID" value="CDJ68045.1"/>
    <property type="molecule type" value="Genomic_DNA"/>
</dbReference>
<reference evidence="2" key="1">
    <citation type="submission" date="2013-10" db="EMBL/GenBank/DDBJ databases">
        <title>Genomic analysis of the causative agents of coccidiosis in chickens.</title>
        <authorList>
            <person name="Reid A.J."/>
            <person name="Blake D."/>
            <person name="Billington K."/>
            <person name="Browne H."/>
            <person name="Dunn M."/>
            <person name="Hung S."/>
            <person name="Kawahara F."/>
            <person name="Miranda-Saavedra D."/>
            <person name="Mourier T."/>
            <person name="Nagra H."/>
            <person name="Otto T.D."/>
            <person name="Rawlings N."/>
            <person name="Sanchez A."/>
            <person name="Sanders M."/>
            <person name="Subramaniam C."/>
            <person name="Tay Y."/>
            <person name="Dear P."/>
            <person name="Doerig C."/>
            <person name="Gruber A."/>
            <person name="Parkinson J."/>
            <person name="Shirley M."/>
            <person name="Wan K.L."/>
            <person name="Berriman M."/>
            <person name="Tomley F."/>
            <person name="Pain A."/>
        </authorList>
    </citation>
    <scope>NUCLEOTIDE SEQUENCE [LARGE SCALE GENOMIC DNA]</scope>
    <source>
        <strain evidence="2">Houghton</strain>
    </source>
</reference>
<evidence type="ECO:0000256" key="1">
    <source>
        <dbReference type="SAM" id="MobiDB-lite"/>
    </source>
</evidence>
<dbReference type="AlphaFoldDB" id="U6N2A6"/>
<organism evidence="2 3">
    <name type="scientific">Eimeria necatrix</name>
    <dbReference type="NCBI Taxonomy" id="51315"/>
    <lineage>
        <taxon>Eukaryota</taxon>
        <taxon>Sar</taxon>
        <taxon>Alveolata</taxon>
        <taxon>Apicomplexa</taxon>
        <taxon>Conoidasida</taxon>
        <taxon>Coccidia</taxon>
        <taxon>Eucoccidiorida</taxon>
        <taxon>Eimeriorina</taxon>
        <taxon>Eimeriidae</taxon>
        <taxon>Eimeria</taxon>
    </lineage>
</organism>
<feature type="region of interest" description="Disordered" evidence="1">
    <location>
        <begin position="364"/>
        <end position="406"/>
    </location>
</feature>
<protein>
    <submittedName>
        <fullName evidence="2">Uncharacterized protein</fullName>
    </submittedName>
</protein>
<name>U6N2A6_9EIME</name>
<feature type="region of interest" description="Disordered" evidence="1">
    <location>
        <begin position="117"/>
        <end position="181"/>
    </location>
</feature>
<dbReference type="RefSeq" id="XP_013436512.1">
    <property type="nucleotide sequence ID" value="XM_013581058.1"/>
</dbReference>
<gene>
    <name evidence="2" type="ORF">ENH_00047930</name>
</gene>
<feature type="compositionally biased region" description="Polar residues" evidence="1">
    <location>
        <begin position="373"/>
        <end position="388"/>
    </location>
</feature>
<sequence length="764" mass="85186">MLACACFSPPREVLIVLFAEPAAVLTFLESMFGVSSDVPSKMTTGTVASSHLRSCLPGDCAALTPVETPENRLKEKNSCKQFDLKHATCESLRCHSWDKRALLKELPHQSKYLRTVKPSSYSSTYSSDARHSAPSLPLPRRQETERKKAASKQTLRLAMRNEPQRQTALKENNDKQSKQENFSTSTIAAVCHQYKDQVQMQLEQRQTPSQKEQRDYAQLITASESTTSSPYCQMQRLENSFTQRAIGTSLRLAPKCTAAETTRTLKSSLQVAEQSEGNSSQQKGSPQLILPCQDLTGHINRVADEENNERNDGSFLRPAWAVALKVSNSLPIQKETEAADAAGLQLVRVTRGLWTNKEKEAHEFVEPGDTVPHVNSSTFSRVHSSSNADKGVPANAANKPGCFKNKGDTEGSRALSASDAFEWNSSITNIRHEGLSASVSHANCHANSKSVQFKVVKDKDQAFLAVRAIQQAEKEEAIRLLLLEASQNAVEKQAQKRNNEHQRQHQLLEYRLQDHDLSNTDGGKHQTCQSQRRQQSAASSSVGQHQARDPQFAQTAREVLPQPKGGALPKMNQAWSDATPLVHNNENIDTAVITQRHDSESKDIRRDNNVGMAEACSGMTARTLQSSRPKCNVRDKRQQLVVLNNGILERQQGLVRQFQEHYIKEQQGTLGSCRKQDCVERDLQSHTPLKVPSCTGGICLPLQTIRRHSTLQAFQQLFRLPSKTASNQRNLKKKYNFGADMEEVFLPAEIQKSIPTLRKGLSRR</sequence>
<dbReference type="VEuPathDB" id="ToxoDB:ENH_00047930"/>
<accession>U6N2A6</accession>
<feature type="region of interest" description="Disordered" evidence="1">
    <location>
        <begin position="516"/>
        <end position="552"/>
    </location>
</feature>